<dbReference type="CTD" id="78775463"/>
<accession>A0A6A5GKQ2</accession>
<evidence type="ECO:0000313" key="2">
    <source>
        <dbReference type="EMBL" id="KAF1755898.1"/>
    </source>
</evidence>
<gene>
    <name evidence="2" type="ORF">GCK72_012351</name>
</gene>
<dbReference type="AlphaFoldDB" id="A0A6A5GKQ2"/>
<evidence type="ECO:0000256" key="1">
    <source>
        <dbReference type="SAM" id="MobiDB-lite"/>
    </source>
</evidence>
<organism evidence="2 3">
    <name type="scientific">Caenorhabditis remanei</name>
    <name type="common">Caenorhabditis vulgaris</name>
    <dbReference type="NCBI Taxonomy" id="31234"/>
    <lineage>
        <taxon>Eukaryota</taxon>
        <taxon>Metazoa</taxon>
        <taxon>Ecdysozoa</taxon>
        <taxon>Nematoda</taxon>
        <taxon>Chromadorea</taxon>
        <taxon>Rhabditida</taxon>
        <taxon>Rhabditina</taxon>
        <taxon>Rhabditomorpha</taxon>
        <taxon>Rhabditoidea</taxon>
        <taxon>Rhabditidae</taxon>
        <taxon>Peloderinae</taxon>
        <taxon>Caenorhabditis</taxon>
    </lineage>
</organism>
<dbReference type="RefSeq" id="XP_053583813.1">
    <property type="nucleotide sequence ID" value="XM_053729041.1"/>
</dbReference>
<protein>
    <submittedName>
        <fullName evidence="2">Uncharacterized protein</fullName>
    </submittedName>
</protein>
<feature type="compositionally biased region" description="Polar residues" evidence="1">
    <location>
        <begin position="77"/>
        <end position="87"/>
    </location>
</feature>
<dbReference type="Proteomes" id="UP000483820">
    <property type="component" value="Chromosome IV"/>
</dbReference>
<sequence length="125" mass="14005">MFSRYPKPIDLGRRTDKCYHCGALSFPRERLKIVAAKNGRFGLIQWKKIPTCIDPDVSGKVQRMSDFGKRSILHGQRQLQPSTTEGSRSAVDESQGVVTFLPSAIHPRETAKARYAKPSCTGTRQ</sequence>
<feature type="region of interest" description="Disordered" evidence="1">
    <location>
        <begin position="74"/>
        <end position="93"/>
    </location>
</feature>
<dbReference type="EMBL" id="WUAV01000004">
    <property type="protein sequence ID" value="KAF1755898.1"/>
    <property type="molecule type" value="Genomic_DNA"/>
</dbReference>
<dbReference type="GeneID" id="78775463"/>
<evidence type="ECO:0000313" key="3">
    <source>
        <dbReference type="Proteomes" id="UP000483820"/>
    </source>
</evidence>
<comment type="caution">
    <text evidence="2">The sequence shown here is derived from an EMBL/GenBank/DDBJ whole genome shotgun (WGS) entry which is preliminary data.</text>
</comment>
<name>A0A6A5GKQ2_CAERE</name>
<reference evidence="2 3" key="1">
    <citation type="submission" date="2019-12" db="EMBL/GenBank/DDBJ databases">
        <title>Chromosome-level assembly of the Caenorhabditis remanei genome.</title>
        <authorList>
            <person name="Teterina A.A."/>
            <person name="Willis J.H."/>
            <person name="Phillips P.C."/>
        </authorList>
    </citation>
    <scope>NUCLEOTIDE SEQUENCE [LARGE SCALE GENOMIC DNA]</scope>
    <source>
        <strain evidence="2 3">PX506</strain>
        <tissue evidence="2">Whole organism</tissue>
    </source>
</reference>
<proteinExistence type="predicted"/>
<dbReference type="KEGG" id="crq:GCK72_012351"/>